<protein>
    <submittedName>
        <fullName evidence="15">Site-2 protease family protein</fullName>
    </submittedName>
</protein>
<feature type="transmembrane region" description="Helical" evidence="13">
    <location>
        <begin position="90"/>
        <end position="117"/>
    </location>
</feature>
<feature type="transmembrane region" description="Helical" evidence="13">
    <location>
        <begin position="7"/>
        <end position="24"/>
    </location>
</feature>
<accession>A0A484HGE3</accession>
<comment type="similarity">
    <text evidence="3">Belongs to the peptidase M50B family.</text>
</comment>
<dbReference type="CDD" id="cd06158">
    <property type="entry name" value="S2P-M50_like_1"/>
    <property type="match status" value="1"/>
</dbReference>
<feature type="transmembrane region" description="Helical" evidence="13">
    <location>
        <begin position="137"/>
        <end position="157"/>
    </location>
</feature>
<keyword evidence="4" id="KW-1003">Cell membrane</keyword>
<sequence>MFQHIDFYRIILMMVPLVFAVAVHEAGHGYAAMKMGDDTALRAGRLTLNPLKHLDPFGSVILPLALRLMGSSFIFGYAKPVPVNFSKLSNIRLGTVVVSAAGVAANLALAFVSGAVYRVLSYFGPDSFSRGSFHGEALLLLEYSVIINCVLAVFNLIPIPPLDGSKILGVALPFYLRKAFFAVERLGMVILIVLMIAAPGFFFKVMVFFIKPLARFFLGT</sequence>
<dbReference type="AlphaFoldDB" id="A0A484HGE3"/>
<dbReference type="PANTHER" id="PTHR35864:SF1">
    <property type="entry name" value="ZINC METALLOPROTEASE YWHC-RELATED"/>
    <property type="match status" value="1"/>
</dbReference>
<evidence type="ECO:0000256" key="1">
    <source>
        <dbReference type="ARBA" id="ARBA00001947"/>
    </source>
</evidence>
<proteinExistence type="inferred from homology"/>
<evidence type="ECO:0000256" key="12">
    <source>
        <dbReference type="ARBA" id="ARBA00023136"/>
    </source>
</evidence>
<evidence type="ECO:0000256" key="6">
    <source>
        <dbReference type="ARBA" id="ARBA00022692"/>
    </source>
</evidence>
<reference evidence="15" key="1">
    <citation type="submission" date="2019-01" db="EMBL/GenBank/DDBJ databases">
        <authorList>
            <consortium name="Genoscope - CEA"/>
            <person name="William W."/>
        </authorList>
    </citation>
    <scope>NUCLEOTIDE SEQUENCE</scope>
    <source>
        <strain evidence="15">CR-1</strain>
    </source>
</reference>
<evidence type="ECO:0000256" key="9">
    <source>
        <dbReference type="ARBA" id="ARBA00022833"/>
    </source>
</evidence>
<organism evidence="15">
    <name type="scientific">uncultured Desulfobacteraceae bacterium</name>
    <dbReference type="NCBI Taxonomy" id="218296"/>
    <lineage>
        <taxon>Bacteria</taxon>
        <taxon>Pseudomonadati</taxon>
        <taxon>Thermodesulfobacteriota</taxon>
        <taxon>Desulfobacteria</taxon>
        <taxon>Desulfobacterales</taxon>
        <taxon>Desulfobacteraceae</taxon>
        <taxon>environmental samples</taxon>
    </lineage>
</organism>
<dbReference type="GO" id="GO:0005886">
    <property type="term" value="C:plasma membrane"/>
    <property type="evidence" value="ECO:0007669"/>
    <property type="project" value="UniProtKB-SubCell"/>
</dbReference>
<gene>
    <name evidence="15" type="ORF">EPICR_180044</name>
</gene>
<keyword evidence="8" id="KW-0378">Hydrolase</keyword>
<evidence type="ECO:0000256" key="8">
    <source>
        <dbReference type="ARBA" id="ARBA00022801"/>
    </source>
</evidence>
<evidence type="ECO:0000256" key="13">
    <source>
        <dbReference type="SAM" id="Phobius"/>
    </source>
</evidence>
<name>A0A484HGE3_9BACT</name>
<evidence type="ECO:0000256" key="3">
    <source>
        <dbReference type="ARBA" id="ARBA00007931"/>
    </source>
</evidence>
<dbReference type="GO" id="GO:0006508">
    <property type="term" value="P:proteolysis"/>
    <property type="evidence" value="ECO:0007669"/>
    <property type="project" value="UniProtKB-KW"/>
</dbReference>
<dbReference type="PANTHER" id="PTHR35864">
    <property type="entry name" value="ZINC METALLOPROTEASE MJ0611-RELATED"/>
    <property type="match status" value="1"/>
</dbReference>
<keyword evidence="12 13" id="KW-0472">Membrane</keyword>
<keyword evidence="6 13" id="KW-0812">Transmembrane</keyword>
<evidence type="ECO:0000256" key="10">
    <source>
        <dbReference type="ARBA" id="ARBA00022989"/>
    </source>
</evidence>
<dbReference type="InterPro" id="IPR052348">
    <property type="entry name" value="Metallopeptidase_M50B"/>
</dbReference>
<evidence type="ECO:0000256" key="7">
    <source>
        <dbReference type="ARBA" id="ARBA00022723"/>
    </source>
</evidence>
<feature type="transmembrane region" description="Helical" evidence="13">
    <location>
        <begin position="57"/>
        <end position="78"/>
    </location>
</feature>
<evidence type="ECO:0000256" key="5">
    <source>
        <dbReference type="ARBA" id="ARBA00022670"/>
    </source>
</evidence>
<keyword evidence="7" id="KW-0479">Metal-binding</keyword>
<dbReference type="Pfam" id="PF02163">
    <property type="entry name" value="Peptidase_M50"/>
    <property type="match status" value="1"/>
</dbReference>
<dbReference type="GO" id="GO:0046872">
    <property type="term" value="F:metal ion binding"/>
    <property type="evidence" value="ECO:0007669"/>
    <property type="project" value="UniProtKB-KW"/>
</dbReference>
<dbReference type="GO" id="GO:0008237">
    <property type="term" value="F:metallopeptidase activity"/>
    <property type="evidence" value="ECO:0007669"/>
    <property type="project" value="UniProtKB-KW"/>
</dbReference>
<evidence type="ECO:0000256" key="4">
    <source>
        <dbReference type="ARBA" id="ARBA00022475"/>
    </source>
</evidence>
<keyword evidence="11" id="KW-0482">Metalloprotease</keyword>
<feature type="domain" description="Peptidase M50" evidence="14">
    <location>
        <begin position="138"/>
        <end position="196"/>
    </location>
</feature>
<keyword evidence="9" id="KW-0862">Zinc</keyword>
<keyword evidence="5 15" id="KW-0645">Protease</keyword>
<evidence type="ECO:0000313" key="15">
    <source>
        <dbReference type="EMBL" id="VEN73490.1"/>
    </source>
</evidence>
<evidence type="ECO:0000256" key="2">
    <source>
        <dbReference type="ARBA" id="ARBA00004651"/>
    </source>
</evidence>
<evidence type="ECO:0000259" key="14">
    <source>
        <dbReference type="Pfam" id="PF02163"/>
    </source>
</evidence>
<dbReference type="EMBL" id="CAACVI010000010">
    <property type="protein sequence ID" value="VEN73490.1"/>
    <property type="molecule type" value="Genomic_DNA"/>
</dbReference>
<feature type="transmembrane region" description="Helical" evidence="13">
    <location>
        <begin position="186"/>
        <end position="210"/>
    </location>
</feature>
<keyword evidence="10 13" id="KW-1133">Transmembrane helix</keyword>
<comment type="cofactor">
    <cofactor evidence="1">
        <name>Zn(2+)</name>
        <dbReference type="ChEBI" id="CHEBI:29105"/>
    </cofactor>
</comment>
<dbReference type="InterPro" id="IPR044537">
    <property type="entry name" value="Rip2-like"/>
</dbReference>
<comment type="subcellular location">
    <subcellularLocation>
        <location evidence="2">Cell membrane</location>
        <topology evidence="2">Multi-pass membrane protein</topology>
    </subcellularLocation>
</comment>
<evidence type="ECO:0000256" key="11">
    <source>
        <dbReference type="ARBA" id="ARBA00023049"/>
    </source>
</evidence>
<dbReference type="InterPro" id="IPR008915">
    <property type="entry name" value="Peptidase_M50"/>
</dbReference>